<gene>
    <name evidence="3" type="ORF">P0O24_12305</name>
</gene>
<keyword evidence="1" id="KW-0479">Metal-binding</keyword>
<evidence type="ECO:0000256" key="1">
    <source>
        <dbReference type="ARBA" id="ARBA00022723"/>
    </source>
</evidence>
<proteinExistence type="predicted"/>
<dbReference type="InterPro" id="IPR037523">
    <property type="entry name" value="VOC_core"/>
</dbReference>
<dbReference type="InterPro" id="IPR052164">
    <property type="entry name" value="Anthracycline_SecMetBiosynth"/>
</dbReference>
<dbReference type="PANTHER" id="PTHR33993:SF2">
    <property type="entry name" value="VOC DOMAIN-CONTAINING PROTEIN"/>
    <property type="match status" value="1"/>
</dbReference>
<dbReference type="EMBL" id="JARFPL010000074">
    <property type="protein sequence ID" value="MDF0594357.1"/>
    <property type="molecule type" value="Genomic_DNA"/>
</dbReference>
<evidence type="ECO:0000313" key="3">
    <source>
        <dbReference type="EMBL" id="MDF0594357.1"/>
    </source>
</evidence>
<dbReference type="Pfam" id="PF00903">
    <property type="entry name" value="Glyoxalase"/>
    <property type="match status" value="1"/>
</dbReference>
<keyword evidence="4" id="KW-1185">Reference proteome</keyword>
<dbReference type="Proteomes" id="UP001215956">
    <property type="component" value="Unassembled WGS sequence"/>
</dbReference>
<accession>A0ABT5XIP4</accession>
<dbReference type="InterPro" id="IPR004360">
    <property type="entry name" value="Glyas_Fos-R_dOase_dom"/>
</dbReference>
<dbReference type="RefSeq" id="WP_316970046.1">
    <property type="nucleotide sequence ID" value="NZ_JARFPL010000074.1"/>
</dbReference>
<dbReference type="PROSITE" id="PS00934">
    <property type="entry name" value="GLYOXALASE_I_1"/>
    <property type="match status" value="1"/>
</dbReference>
<dbReference type="SUPFAM" id="SSF54593">
    <property type="entry name" value="Glyoxalase/Bleomycin resistance protein/Dihydroxybiphenyl dioxygenase"/>
    <property type="match status" value="1"/>
</dbReference>
<evidence type="ECO:0000313" key="4">
    <source>
        <dbReference type="Proteomes" id="UP001215956"/>
    </source>
</evidence>
<sequence>MKINKVGQIAIPIRDMKRAIEFYENVLGLKLLFKTDQLGFFDCDGVRLLLALPEKESSDYLSSIIYYQVDNINQAYDELLNRGVQIVQKPHIIAKTNKIETWMTFFKDSEGNTLALMSESEV</sequence>
<name>A0ABT5XIP4_9EURY</name>
<comment type="caution">
    <text evidence="3">The sequence shown here is derived from an EMBL/GenBank/DDBJ whole genome shotgun (WGS) entry which is preliminary data.</text>
</comment>
<reference evidence="3 4" key="1">
    <citation type="submission" date="2023-03" db="EMBL/GenBank/DDBJ databases">
        <title>Whole genome sequencing of Methanotrichaceae archaeon M04Ac.</title>
        <authorList>
            <person name="Khomyakova M.A."/>
            <person name="Merkel A.Y."/>
            <person name="Slobodkin A.I."/>
        </authorList>
    </citation>
    <scope>NUCLEOTIDE SEQUENCE [LARGE SCALE GENOMIC DNA]</scope>
    <source>
        <strain evidence="3 4">M04Ac</strain>
    </source>
</reference>
<dbReference type="PANTHER" id="PTHR33993">
    <property type="entry name" value="GLYOXALASE-RELATED"/>
    <property type="match status" value="1"/>
</dbReference>
<feature type="domain" description="VOC" evidence="2">
    <location>
        <begin position="5"/>
        <end position="119"/>
    </location>
</feature>
<dbReference type="CDD" id="cd06587">
    <property type="entry name" value="VOC"/>
    <property type="match status" value="1"/>
</dbReference>
<dbReference type="InterPro" id="IPR029068">
    <property type="entry name" value="Glyas_Bleomycin-R_OHBP_Dase"/>
</dbReference>
<dbReference type="Gene3D" id="3.10.180.10">
    <property type="entry name" value="2,3-Dihydroxybiphenyl 1,2-Dioxygenase, domain 1"/>
    <property type="match status" value="1"/>
</dbReference>
<dbReference type="InterPro" id="IPR018146">
    <property type="entry name" value="Glyoxalase_1_CS"/>
</dbReference>
<evidence type="ECO:0000259" key="2">
    <source>
        <dbReference type="PROSITE" id="PS51819"/>
    </source>
</evidence>
<protein>
    <submittedName>
        <fullName evidence="3">VOC family protein</fullName>
    </submittedName>
</protein>
<dbReference type="PROSITE" id="PS51819">
    <property type="entry name" value="VOC"/>
    <property type="match status" value="1"/>
</dbReference>
<organism evidence="3 4">
    <name type="scientific">Candidatus Methanocrinis alkalitolerans</name>
    <dbReference type="NCBI Taxonomy" id="3033395"/>
    <lineage>
        <taxon>Archaea</taxon>
        <taxon>Methanobacteriati</taxon>
        <taxon>Methanobacteriota</taxon>
        <taxon>Stenosarchaea group</taxon>
        <taxon>Methanomicrobia</taxon>
        <taxon>Methanotrichales</taxon>
        <taxon>Methanotrichaceae</taxon>
        <taxon>Methanocrinis</taxon>
    </lineage>
</organism>